<name>A0A2T3ZJW0_TRIA4</name>
<evidence type="ECO:0000313" key="2">
    <source>
        <dbReference type="Proteomes" id="UP000240493"/>
    </source>
</evidence>
<sequence>MADGALTRDAGREKASNPKVLMRRSCKGSPWSDFWKALIWSAATSLKVSKRSEVFVVAVKDSLTEAGLDEAGSAAGGAAEADGEAEAEAAAGAAGVCGSISSTAEEKRTAAAGASRCLLELEISP</sequence>
<keyword evidence="2" id="KW-1185">Reference proteome</keyword>
<reference evidence="1 2" key="1">
    <citation type="submission" date="2016-07" db="EMBL/GenBank/DDBJ databases">
        <title>Multiple horizontal gene transfer events from other fungi enriched the ability of initially mycotrophic Trichoderma (Ascomycota) to feed on dead plant biomass.</title>
        <authorList>
            <consortium name="DOE Joint Genome Institute"/>
            <person name="Aerts A."/>
            <person name="Atanasova L."/>
            <person name="Chenthamara K."/>
            <person name="Zhang J."/>
            <person name="Grujic M."/>
            <person name="Henrissat B."/>
            <person name="Kuo A."/>
            <person name="Salamov A."/>
            <person name="Lipzen A."/>
            <person name="Labutti K."/>
            <person name="Barry K."/>
            <person name="Miao Y."/>
            <person name="Rahimi M.J."/>
            <person name="Shen Q."/>
            <person name="Grigoriev I.V."/>
            <person name="Kubicek C.P."/>
            <person name="Druzhinina I.S."/>
        </authorList>
    </citation>
    <scope>NUCLEOTIDE SEQUENCE [LARGE SCALE GENOMIC DNA]</scope>
    <source>
        <strain evidence="1 2">CBS 433.97</strain>
    </source>
</reference>
<dbReference type="Proteomes" id="UP000240493">
    <property type="component" value="Unassembled WGS sequence"/>
</dbReference>
<organism evidence="1 2">
    <name type="scientific">Trichoderma asperellum (strain ATCC 204424 / CBS 433.97 / NBRC 101777)</name>
    <dbReference type="NCBI Taxonomy" id="1042311"/>
    <lineage>
        <taxon>Eukaryota</taxon>
        <taxon>Fungi</taxon>
        <taxon>Dikarya</taxon>
        <taxon>Ascomycota</taxon>
        <taxon>Pezizomycotina</taxon>
        <taxon>Sordariomycetes</taxon>
        <taxon>Hypocreomycetidae</taxon>
        <taxon>Hypocreales</taxon>
        <taxon>Hypocreaceae</taxon>
        <taxon>Trichoderma</taxon>
    </lineage>
</organism>
<evidence type="ECO:0000313" key="1">
    <source>
        <dbReference type="EMBL" id="PTB45062.1"/>
    </source>
</evidence>
<dbReference type="AlphaFoldDB" id="A0A2T3ZJW0"/>
<dbReference type="EMBL" id="KZ679257">
    <property type="protein sequence ID" value="PTB45062.1"/>
    <property type="molecule type" value="Genomic_DNA"/>
</dbReference>
<proteinExistence type="predicted"/>
<accession>A0A2T3ZJW0</accession>
<gene>
    <name evidence="1" type="ORF">M441DRAFT_305288</name>
</gene>
<protein>
    <submittedName>
        <fullName evidence="1">Uncharacterized protein</fullName>
    </submittedName>
</protein>